<comment type="similarity">
    <text evidence="5">Belongs to the methyl-accepting chemotaxis (MCP) protein family.</text>
</comment>
<dbReference type="PROSITE" id="PS50111">
    <property type="entry name" value="CHEMOTAXIS_TRANSDUC_2"/>
    <property type="match status" value="1"/>
</dbReference>
<feature type="transmembrane region" description="Helical" evidence="9">
    <location>
        <begin position="12"/>
        <end position="37"/>
    </location>
</feature>
<evidence type="ECO:0000256" key="2">
    <source>
        <dbReference type="ARBA" id="ARBA00022475"/>
    </source>
</evidence>
<dbReference type="CDD" id="cd06225">
    <property type="entry name" value="HAMP"/>
    <property type="match status" value="1"/>
</dbReference>
<dbReference type="Pfam" id="PF00672">
    <property type="entry name" value="HAMP"/>
    <property type="match status" value="1"/>
</dbReference>
<dbReference type="PRINTS" id="PR00260">
    <property type="entry name" value="CHEMTRNSDUCR"/>
</dbReference>
<keyword evidence="4 6" id="KW-0807">Transducer</keyword>
<evidence type="ECO:0000259" key="11">
    <source>
        <dbReference type="PROSITE" id="PS50885"/>
    </source>
</evidence>
<keyword evidence="7" id="KW-0175">Coiled coil</keyword>
<feature type="compositionally biased region" description="Low complexity" evidence="8">
    <location>
        <begin position="532"/>
        <end position="547"/>
    </location>
</feature>
<proteinExistence type="inferred from homology"/>
<dbReference type="PANTHER" id="PTHR32089">
    <property type="entry name" value="METHYL-ACCEPTING CHEMOTAXIS PROTEIN MCPB"/>
    <property type="match status" value="1"/>
</dbReference>
<dbReference type="SMART" id="SM00283">
    <property type="entry name" value="MA"/>
    <property type="match status" value="1"/>
</dbReference>
<evidence type="ECO:0000256" key="7">
    <source>
        <dbReference type="SAM" id="Coils"/>
    </source>
</evidence>
<comment type="subcellular location">
    <subcellularLocation>
        <location evidence="1">Cell membrane</location>
    </subcellularLocation>
</comment>
<evidence type="ECO:0000256" key="1">
    <source>
        <dbReference type="ARBA" id="ARBA00004236"/>
    </source>
</evidence>
<dbReference type="PANTHER" id="PTHR32089:SF112">
    <property type="entry name" value="LYSOZYME-LIKE PROTEIN-RELATED"/>
    <property type="match status" value="1"/>
</dbReference>
<feature type="domain" description="HAMP" evidence="11">
    <location>
        <begin position="213"/>
        <end position="266"/>
    </location>
</feature>
<reference evidence="12 13" key="1">
    <citation type="submission" date="2022-04" db="EMBL/GenBank/DDBJ databases">
        <title>Gracilibacillus sp. isolated from saltern.</title>
        <authorList>
            <person name="Won M."/>
            <person name="Lee C.-M."/>
            <person name="Woen H.-Y."/>
            <person name="Kwon S.-W."/>
        </authorList>
    </citation>
    <scope>NUCLEOTIDE SEQUENCE [LARGE SCALE GENOMIC DNA]</scope>
    <source>
        <strain evidence="12 13">SSPM10-3</strain>
    </source>
</reference>
<feature type="transmembrane region" description="Helical" evidence="9">
    <location>
        <begin position="188"/>
        <end position="212"/>
    </location>
</feature>
<keyword evidence="13" id="KW-1185">Reference proteome</keyword>
<evidence type="ECO:0000259" key="10">
    <source>
        <dbReference type="PROSITE" id="PS50111"/>
    </source>
</evidence>
<dbReference type="PROSITE" id="PS50885">
    <property type="entry name" value="HAMP"/>
    <property type="match status" value="1"/>
</dbReference>
<dbReference type="Pfam" id="PF00015">
    <property type="entry name" value="MCPsignal"/>
    <property type="match status" value="1"/>
</dbReference>
<evidence type="ECO:0000256" key="3">
    <source>
        <dbReference type="ARBA" id="ARBA00023136"/>
    </source>
</evidence>
<dbReference type="EMBL" id="CP095071">
    <property type="protein sequence ID" value="UOQ84533.1"/>
    <property type="molecule type" value="Genomic_DNA"/>
</dbReference>
<feature type="region of interest" description="Disordered" evidence="8">
    <location>
        <begin position="514"/>
        <end position="549"/>
    </location>
</feature>
<evidence type="ECO:0000256" key="4">
    <source>
        <dbReference type="ARBA" id="ARBA00023224"/>
    </source>
</evidence>
<protein>
    <submittedName>
        <fullName evidence="12">Methyl-accepting chemotaxis protein</fullName>
    </submittedName>
</protein>
<feature type="compositionally biased region" description="Polar residues" evidence="8">
    <location>
        <begin position="515"/>
        <end position="525"/>
    </location>
</feature>
<dbReference type="RefSeq" id="WP_244742394.1">
    <property type="nucleotide sequence ID" value="NZ_CP095071.1"/>
</dbReference>
<dbReference type="Proteomes" id="UP000831537">
    <property type="component" value="Chromosome"/>
</dbReference>
<gene>
    <name evidence="12" type="ORF">MUN87_17890</name>
</gene>
<evidence type="ECO:0000256" key="6">
    <source>
        <dbReference type="PROSITE-ProRule" id="PRU00284"/>
    </source>
</evidence>
<evidence type="ECO:0000313" key="13">
    <source>
        <dbReference type="Proteomes" id="UP000831537"/>
    </source>
</evidence>
<dbReference type="Gene3D" id="1.10.287.950">
    <property type="entry name" value="Methyl-accepting chemotaxis protein"/>
    <property type="match status" value="1"/>
</dbReference>
<keyword evidence="9" id="KW-1133">Transmembrane helix</keyword>
<dbReference type="InterPro" id="IPR004089">
    <property type="entry name" value="MCPsignal_dom"/>
</dbReference>
<feature type="coiled-coil region" evidence="7">
    <location>
        <begin position="150"/>
        <end position="184"/>
    </location>
</feature>
<sequence length="571" mass="62794">MKKIIQNKRISTKLYAIISLAIAIYIISGAIFIALILSVTDGLEQQLYDRLYQPSSSLLNADRDMYQADQAFITSFVDTENSEEYQAVFTENVSQVEERLAATKRTLMDDPNVDKEMVESRFATFTSNFDGWKEQTTSIINSGEVTSELLTSLRNEFDTARNELDLLQQELDKAAEESITAIDQIINYFWIIAVVVILIISAILFMLSFFLIRQITKPINQLVIANDQISVGNLNIERLDDNRQDEIGSLAKSTNLMVDELKGMVRQIQEISAEVNGQSRELSQSSDEVSQGSHQIATTMEEMSYGAEQQASGSSDISSSIESLHRKIAASSEEGEALQHASGEVLELSVTSGSQLNDSVEQMQEITSMMQTTVTKVQSLEQQSSKISTLIDVIHDIAEQTNLLALNAAIEAARAGDSGKGFAVVADEVRKLAEQVSHSVTEITDIIGGLQSETKDVAKVLEGGYSTVEYGNKTILQSQESFQRIQSQMSGMIDRISVISTNLFEIQRSSEKVSEASTDIASTSEELAAGIQESSATAEQQSSSMQEIASNAEHLAKLSDDLNELTKKFSL</sequence>
<evidence type="ECO:0000256" key="8">
    <source>
        <dbReference type="SAM" id="MobiDB-lite"/>
    </source>
</evidence>
<name>A0ABY4GJK9_9BACI</name>
<accession>A0ABY4GJK9</accession>
<dbReference type="InterPro" id="IPR004090">
    <property type="entry name" value="Chemotax_Me-accpt_rcpt"/>
</dbReference>
<keyword evidence="3 9" id="KW-0472">Membrane</keyword>
<evidence type="ECO:0000256" key="9">
    <source>
        <dbReference type="SAM" id="Phobius"/>
    </source>
</evidence>
<dbReference type="SMART" id="SM00304">
    <property type="entry name" value="HAMP"/>
    <property type="match status" value="1"/>
</dbReference>
<dbReference type="InterPro" id="IPR003660">
    <property type="entry name" value="HAMP_dom"/>
</dbReference>
<evidence type="ECO:0000256" key="5">
    <source>
        <dbReference type="ARBA" id="ARBA00029447"/>
    </source>
</evidence>
<dbReference type="Gene3D" id="6.10.340.10">
    <property type="match status" value="1"/>
</dbReference>
<feature type="domain" description="Methyl-accepting transducer" evidence="10">
    <location>
        <begin position="285"/>
        <end position="528"/>
    </location>
</feature>
<keyword evidence="9" id="KW-0812">Transmembrane</keyword>
<keyword evidence="2" id="KW-1003">Cell membrane</keyword>
<organism evidence="12 13">
    <name type="scientific">Gracilibacillus salinarum</name>
    <dbReference type="NCBI Taxonomy" id="2932255"/>
    <lineage>
        <taxon>Bacteria</taxon>
        <taxon>Bacillati</taxon>
        <taxon>Bacillota</taxon>
        <taxon>Bacilli</taxon>
        <taxon>Bacillales</taxon>
        <taxon>Bacillaceae</taxon>
        <taxon>Gracilibacillus</taxon>
    </lineage>
</organism>
<evidence type="ECO:0000313" key="12">
    <source>
        <dbReference type="EMBL" id="UOQ84533.1"/>
    </source>
</evidence>
<dbReference type="SUPFAM" id="SSF58104">
    <property type="entry name" value="Methyl-accepting chemotaxis protein (MCP) signaling domain"/>
    <property type="match status" value="1"/>
</dbReference>